<comment type="subcellular location">
    <subcellularLocation>
        <location evidence="1">Nucleus</location>
    </subcellularLocation>
</comment>
<dbReference type="PANTHER" id="PTHR24394">
    <property type="entry name" value="ZINC FINGER PROTEIN"/>
    <property type="match status" value="1"/>
</dbReference>
<dbReference type="InterPro" id="IPR013087">
    <property type="entry name" value="Znf_C2H2_type"/>
</dbReference>
<feature type="domain" description="C2H2-type" evidence="8">
    <location>
        <begin position="10"/>
        <end position="37"/>
    </location>
</feature>
<evidence type="ECO:0000313" key="10">
    <source>
        <dbReference type="Proteomes" id="UP001208570"/>
    </source>
</evidence>
<dbReference type="GO" id="GO:0008270">
    <property type="term" value="F:zinc ion binding"/>
    <property type="evidence" value="ECO:0007669"/>
    <property type="project" value="UniProtKB-KW"/>
</dbReference>
<keyword evidence="3" id="KW-0677">Repeat</keyword>
<comment type="caution">
    <text evidence="9">The sequence shown here is derived from an EMBL/GenBank/DDBJ whole genome shotgun (WGS) entry which is preliminary data.</text>
</comment>
<evidence type="ECO:0000256" key="5">
    <source>
        <dbReference type="ARBA" id="ARBA00022833"/>
    </source>
</evidence>
<dbReference type="AlphaFoldDB" id="A0AAD9MSH6"/>
<dbReference type="EMBL" id="JAODUP010000814">
    <property type="protein sequence ID" value="KAK2143785.1"/>
    <property type="molecule type" value="Genomic_DNA"/>
</dbReference>
<evidence type="ECO:0000313" key="9">
    <source>
        <dbReference type="EMBL" id="KAK2143785.1"/>
    </source>
</evidence>
<keyword evidence="2" id="KW-0479">Metal-binding</keyword>
<evidence type="ECO:0000259" key="8">
    <source>
        <dbReference type="PROSITE" id="PS50157"/>
    </source>
</evidence>
<dbReference type="InterPro" id="IPR036236">
    <property type="entry name" value="Znf_C2H2_sf"/>
</dbReference>
<dbReference type="GO" id="GO:0000981">
    <property type="term" value="F:DNA-binding transcription factor activity, RNA polymerase II-specific"/>
    <property type="evidence" value="ECO:0007669"/>
    <property type="project" value="TreeGrafter"/>
</dbReference>
<dbReference type="SUPFAM" id="SSF57667">
    <property type="entry name" value="beta-beta-alpha zinc fingers"/>
    <property type="match status" value="1"/>
</dbReference>
<name>A0AAD9MSH6_9ANNE</name>
<reference evidence="9" key="1">
    <citation type="journal article" date="2023" name="Mol. Biol. Evol.">
        <title>Third-Generation Sequencing Reveals the Adaptive Role of the Epigenome in Three Deep-Sea Polychaetes.</title>
        <authorList>
            <person name="Perez M."/>
            <person name="Aroh O."/>
            <person name="Sun Y."/>
            <person name="Lan Y."/>
            <person name="Juniper S.K."/>
            <person name="Young C.R."/>
            <person name="Angers B."/>
            <person name="Qian P.Y."/>
        </authorList>
    </citation>
    <scope>NUCLEOTIDE SEQUENCE</scope>
    <source>
        <strain evidence="9">P08H-3</strain>
    </source>
</reference>
<accession>A0AAD9MSH6</accession>
<protein>
    <recommendedName>
        <fullName evidence="8">C2H2-type domain-containing protein</fullName>
    </recommendedName>
</protein>
<proteinExistence type="predicted"/>
<dbReference type="Proteomes" id="UP001208570">
    <property type="component" value="Unassembled WGS sequence"/>
</dbReference>
<dbReference type="Pfam" id="PF00096">
    <property type="entry name" value="zf-C2H2"/>
    <property type="match status" value="1"/>
</dbReference>
<gene>
    <name evidence="9" type="ORF">LSH36_814g03025</name>
</gene>
<keyword evidence="5" id="KW-0862">Zinc</keyword>
<dbReference type="GO" id="GO:0005634">
    <property type="term" value="C:nucleus"/>
    <property type="evidence" value="ECO:0007669"/>
    <property type="project" value="UniProtKB-SubCell"/>
</dbReference>
<dbReference type="FunFam" id="3.30.160.60:FF:001384">
    <property type="entry name" value="Zinc finger protein"/>
    <property type="match status" value="1"/>
</dbReference>
<dbReference type="PROSITE" id="PS50157">
    <property type="entry name" value="ZINC_FINGER_C2H2_2"/>
    <property type="match status" value="1"/>
</dbReference>
<keyword evidence="6" id="KW-0539">Nucleus</keyword>
<keyword evidence="10" id="KW-1185">Reference proteome</keyword>
<dbReference type="PANTHER" id="PTHR24394:SF44">
    <property type="entry name" value="ZINC FINGER PROTEIN 271-LIKE"/>
    <property type="match status" value="1"/>
</dbReference>
<sequence length="40" mass="4615">MLTQTSEKPLSCSLCSKSFRYAHSLKNHMLAHTREKPYSC</sequence>
<evidence type="ECO:0000256" key="2">
    <source>
        <dbReference type="ARBA" id="ARBA00022723"/>
    </source>
</evidence>
<evidence type="ECO:0000256" key="4">
    <source>
        <dbReference type="ARBA" id="ARBA00022771"/>
    </source>
</evidence>
<dbReference type="Gene3D" id="3.30.160.60">
    <property type="entry name" value="Classic Zinc Finger"/>
    <property type="match status" value="1"/>
</dbReference>
<organism evidence="9 10">
    <name type="scientific">Paralvinella palmiformis</name>
    <dbReference type="NCBI Taxonomy" id="53620"/>
    <lineage>
        <taxon>Eukaryota</taxon>
        <taxon>Metazoa</taxon>
        <taxon>Spiralia</taxon>
        <taxon>Lophotrochozoa</taxon>
        <taxon>Annelida</taxon>
        <taxon>Polychaeta</taxon>
        <taxon>Sedentaria</taxon>
        <taxon>Canalipalpata</taxon>
        <taxon>Terebellida</taxon>
        <taxon>Terebelliformia</taxon>
        <taxon>Alvinellidae</taxon>
        <taxon>Paralvinella</taxon>
    </lineage>
</organism>
<evidence type="ECO:0000256" key="1">
    <source>
        <dbReference type="ARBA" id="ARBA00004123"/>
    </source>
</evidence>
<evidence type="ECO:0000256" key="7">
    <source>
        <dbReference type="PROSITE-ProRule" id="PRU00042"/>
    </source>
</evidence>
<keyword evidence="4 7" id="KW-0863">Zinc-finger</keyword>
<evidence type="ECO:0000256" key="3">
    <source>
        <dbReference type="ARBA" id="ARBA00022737"/>
    </source>
</evidence>
<dbReference type="PROSITE" id="PS00028">
    <property type="entry name" value="ZINC_FINGER_C2H2_1"/>
    <property type="match status" value="1"/>
</dbReference>
<evidence type="ECO:0000256" key="6">
    <source>
        <dbReference type="ARBA" id="ARBA00023242"/>
    </source>
</evidence>